<dbReference type="PANTHER" id="PTHR33240:SF15">
    <property type="entry name" value="GAG-PRO-LIKE PROTEIN"/>
    <property type="match status" value="1"/>
</dbReference>
<dbReference type="PANTHER" id="PTHR33240">
    <property type="entry name" value="OS08G0508500 PROTEIN"/>
    <property type="match status" value="1"/>
</dbReference>
<reference evidence="1 2" key="1">
    <citation type="journal article" date="2018" name="PLoS Genet.">
        <title>Population sequencing reveals clonal diversity and ancestral inbreeding in the grapevine cultivar Chardonnay.</title>
        <authorList>
            <person name="Roach M.J."/>
            <person name="Johnson D.L."/>
            <person name="Bohlmann J."/>
            <person name="van Vuuren H.J."/>
            <person name="Jones S.J."/>
            <person name="Pretorius I.S."/>
            <person name="Schmidt S.A."/>
            <person name="Borneman A.R."/>
        </authorList>
    </citation>
    <scope>NUCLEOTIDE SEQUENCE [LARGE SCALE GENOMIC DNA]</scope>
    <source>
        <strain evidence="2">cv. Chardonnay</strain>
        <tissue evidence="1">Leaf</tissue>
    </source>
</reference>
<evidence type="ECO:0000313" key="2">
    <source>
        <dbReference type="Proteomes" id="UP000288805"/>
    </source>
</evidence>
<protein>
    <submittedName>
        <fullName evidence="1">Uncharacterized protein</fullName>
    </submittedName>
</protein>
<dbReference type="AlphaFoldDB" id="A0A438K0W8"/>
<dbReference type="CDD" id="cd00303">
    <property type="entry name" value="retropepsin_like"/>
    <property type="match status" value="1"/>
</dbReference>
<evidence type="ECO:0000313" key="1">
    <source>
        <dbReference type="EMBL" id="RVX14841.1"/>
    </source>
</evidence>
<dbReference type="EMBL" id="QGNW01000020">
    <property type="protein sequence ID" value="RVX14841.1"/>
    <property type="molecule type" value="Genomic_DNA"/>
</dbReference>
<sequence length="419" mass="47666">MPLSQALRKLTKARLLIALTPRPPSQPIPPQFRMDLHCAYHQGPGHETDHCTALRHAIQDLIDQDGIYEMSRATLGPRMPTPFRLVPEAASVQIATVEPLTFPHYIVQMPFVLIPDVEEVQTPYDDVFQTPDAQYILRGDKVLRQLPPIVARLIEGTSAPDEYSSRCTDLSLEPDQSLDYHHPKGFDSYGDGCRVPYVLLDNGSALNVCHLATAIALGYAPYDFSPSTQTVRAYDKTRREVMGTLEIELLIGLTIFVTVFQVLRIPTSFNLLLGRPWIYRAEAIPYSLHQNVKFIHDGQVVTVQSMGDTLEMEDFCRDFIAMSFDQHSSTVVLDMMKGMSYLPDMGLGQRQHGPNEFMTFPDYDVPFGLGFIPTEADYRYMARLRRERVRARLTHTPFDYPIRSYTLSLMDYFVRALEP</sequence>
<name>A0A438K0W8_VITVI</name>
<comment type="caution">
    <text evidence="1">The sequence shown here is derived from an EMBL/GenBank/DDBJ whole genome shotgun (WGS) entry which is preliminary data.</text>
</comment>
<proteinExistence type="predicted"/>
<dbReference type="Proteomes" id="UP000288805">
    <property type="component" value="Unassembled WGS sequence"/>
</dbReference>
<organism evidence="1 2">
    <name type="scientific">Vitis vinifera</name>
    <name type="common">Grape</name>
    <dbReference type="NCBI Taxonomy" id="29760"/>
    <lineage>
        <taxon>Eukaryota</taxon>
        <taxon>Viridiplantae</taxon>
        <taxon>Streptophyta</taxon>
        <taxon>Embryophyta</taxon>
        <taxon>Tracheophyta</taxon>
        <taxon>Spermatophyta</taxon>
        <taxon>Magnoliopsida</taxon>
        <taxon>eudicotyledons</taxon>
        <taxon>Gunneridae</taxon>
        <taxon>Pentapetalae</taxon>
        <taxon>rosids</taxon>
        <taxon>Vitales</taxon>
        <taxon>Vitaceae</taxon>
        <taxon>Viteae</taxon>
        <taxon>Vitis</taxon>
    </lineage>
</organism>
<accession>A0A438K0W8</accession>
<gene>
    <name evidence="1" type="ORF">CK203_011942</name>
</gene>